<evidence type="ECO:0000256" key="4">
    <source>
        <dbReference type="ARBA" id="ARBA00022825"/>
    </source>
</evidence>
<evidence type="ECO:0000313" key="8">
    <source>
        <dbReference type="EMBL" id="KEK17039.1"/>
    </source>
</evidence>
<dbReference type="InterPro" id="IPR015500">
    <property type="entry name" value="Peptidase_S8_subtilisin-rel"/>
</dbReference>
<dbReference type="EMBL" id="JOTN01000081">
    <property type="protein sequence ID" value="KEK17039.1"/>
    <property type="molecule type" value="Genomic_DNA"/>
</dbReference>
<evidence type="ECO:0000256" key="3">
    <source>
        <dbReference type="ARBA" id="ARBA00022801"/>
    </source>
</evidence>
<dbReference type="PANTHER" id="PTHR43399">
    <property type="entry name" value="SUBTILISIN-RELATED"/>
    <property type="match status" value="1"/>
</dbReference>
<dbReference type="InterPro" id="IPR000209">
    <property type="entry name" value="Peptidase_S8/S53_dom"/>
</dbReference>
<dbReference type="OrthoDB" id="9798386at2"/>
<dbReference type="SUPFAM" id="SSF52743">
    <property type="entry name" value="Subtilisin-like"/>
    <property type="match status" value="1"/>
</dbReference>
<accession>A0A073JPN8</accession>
<evidence type="ECO:0000256" key="5">
    <source>
        <dbReference type="PROSITE-ProRule" id="PRU01240"/>
    </source>
</evidence>
<dbReference type="Proteomes" id="UP000027822">
    <property type="component" value="Unassembled WGS sequence"/>
</dbReference>
<evidence type="ECO:0000259" key="7">
    <source>
        <dbReference type="Pfam" id="PF00082"/>
    </source>
</evidence>
<feature type="domain" description="Peptidase S8/S53" evidence="7">
    <location>
        <begin position="48"/>
        <end position="115"/>
    </location>
</feature>
<dbReference type="PRINTS" id="PR00723">
    <property type="entry name" value="SUBTILISIN"/>
</dbReference>
<dbReference type="Gene3D" id="3.40.50.200">
    <property type="entry name" value="Peptidase S8/S53 domain"/>
    <property type="match status" value="1"/>
</dbReference>
<evidence type="ECO:0000256" key="6">
    <source>
        <dbReference type="SAM" id="SignalP"/>
    </source>
</evidence>
<feature type="non-terminal residue" evidence="8">
    <location>
        <position position="117"/>
    </location>
</feature>
<keyword evidence="4" id="KW-0720">Serine protease</keyword>
<reference evidence="8 9" key="1">
    <citation type="submission" date="2014-06" db="EMBL/GenBank/DDBJ databases">
        <title>Draft genome sequence of Bacillus manliponensis JCM 15802 (MCCC 1A00708).</title>
        <authorList>
            <person name="Lai Q."/>
            <person name="Liu Y."/>
            <person name="Shao Z."/>
        </authorList>
    </citation>
    <scope>NUCLEOTIDE SEQUENCE [LARGE SCALE GENOMIC DNA]</scope>
    <source>
        <strain evidence="8 9">JCM 15802</strain>
    </source>
</reference>
<protein>
    <recommendedName>
        <fullName evidence="7">Peptidase S8/S53 domain-containing protein</fullName>
    </recommendedName>
</protein>
<dbReference type="InterPro" id="IPR022398">
    <property type="entry name" value="Peptidase_S8_His-AS"/>
</dbReference>
<comment type="caution">
    <text evidence="8">The sequence shown here is derived from an EMBL/GenBank/DDBJ whole genome shotgun (WGS) entry which is preliminary data.</text>
</comment>
<comment type="similarity">
    <text evidence="1 5">Belongs to the peptidase S8 family.</text>
</comment>
<dbReference type="PROSITE" id="PS00136">
    <property type="entry name" value="SUBTILASE_ASP"/>
    <property type="match status" value="1"/>
</dbReference>
<feature type="chain" id="PRO_5001692323" description="Peptidase S8/S53 domain-containing protein" evidence="6">
    <location>
        <begin position="26"/>
        <end position="117"/>
    </location>
</feature>
<keyword evidence="3" id="KW-0378">Hydrolase</keyword>
<organism evidence="8 9">
    <name type="scientific">Bacillus manliponensis</name>
    <dbReference type="NCBI Taxonomy" id="574376"/>
    <lineage>
        <taxon>Bacteria</taxon>
        <taxon>Bacillati</taxon>
        <taxon>Bacillota</taxon>
        <taxon>Bacilli</taxon>
        <taxon>Bacillales</taxon>
        <taxon>Bacillaceae</taxon>
        <taxon>Bacillus</taxon>
        <taxon>Bacillus cereus group</taxon>
    </lineage>
</organism>
<comment type="caution">
    <text evidence="5">Lacks conserved residue(s) required for the propagation of feature annotation.</text>
</comment>
<keyword evidence="9" id="KW-1185">Reference proteome</keyword>
<keyword evidence="2" id="KW-0645">Protease</keyword>
<dbReference type="InterPro" id="IPR023827">
    <property type="entry name" value="Peptidase_S8_Asp-AS"/>
</dbReference>
<feature type="signal peptide" evidence="6">
    <location>
        <begin position="1"/>
        <end position="25"/>
    </location>
</feature>
<evidence type="ECO:0000256" key="1">
    <source>
        <dbReference type="ARBA" id="ARBA00011073"/>
    </source>
</evidence>
<dbReference type="STRING" id="574376.BAMA_23690"/>
<name>A0A073JPN8_9BACI</name>
<dbReference type="PROSITE" id="PS51892">
    <property type="entry name" value="SUBTILASE"/>
    <property type="match status" value="1"/>
</dbReference>
<dbReference type="PROSITE" id="PS00137">
    <property type="entry name" value="SUBTILASE_HIS"/>
    <property type="match status" value="1"/>
</dbReference>
<dbReference type="InterPro" id="IPR051048">
    <property type="entry name" value="Peptidase_S8/S53_subtilisin"/>
</dbReference>
<dbReference type="PANTHER" id="PTHR43399:SF4">
    <property type="entry name" value="CELL WALL-ASSOCIATED PROTEASE"/>
    <property type="match status" value="1"/>
</dbReference>
<sequence length="117" mass="13262">MKNLKKITIITFFMFSIMSPSMTFAEKEYKNIQFKDVYNLQKNYNLDGKGISIAILDTGIDLNNKDLKVKKGVTFIKETEEYQDLNGHGTYITSIVASQKSGIAPKANIYAVKVLDR</sequence>
<proteinExistence type="inferred from homology"/>
<evidence type="ECO:0000313" key="9">
    <source>
        <dbReference type="Proteomes" id="UP000027822"/>
    </source>
</evidence>
<dbReference type="GO" id="GO:0006508">
    <property type="term" value="P:proteolysis"/>
    <property type="evidence" value="ECO:0007669"/>
    <property type="project" value="UniProtKB-KW"/>
</dbReference>
<dbReference type="Pfam" id="PF00082">
    <property type="entry name" value="Peptidase_S8"/>
    <property type="match status" value="1"/>
</dbReference>
<gene>
    <name evidence="8" type="ORF">BAMA_23690</name>
</gene>
<dbReference type="InterPro" id="IPR036852">
    <property type="entry name" value="Peptidase_S8/S53_dom_sf"/>
</dbReference>
<keyword evidence="6" id="KW-0732">Signal</keyword>
<dbReference type="AlphaFoldDB" id="A0A073JPN8"/>
<dbReference type="eggNOG" id="COG1404">
    <property type="taxonomic scope" value="Bacteria"/>
</dbReference>
<evidence type="ECO:0000256" key="2">
    <source>
        <dbReference type="ARBA" id="ARBA00022670"/>
    </source>
</evidence>
<dbReference type="GO" id="GO:0004252">
    <property type="term" value="F:serine-type endopeptidase activity"/>
    <property type="evidence" value="ECO:0007669"/>
    <property type="project" value="InterPro"/>
</dbReference>
<dbReference type="RefSeq" id="WP_034644445.1">
    <property type="nucleotide sequence ID" value="NZ_JOTN01000081.1"/>
</dbReference>